<comment type="caution">
    <text evidence="1">The sequence shown here is derived from an EMBL/GenBank/DDBJ whole genome shotgun (WGS) entry which is preliminary data.</text>
</comment>
<dbReference type="AlphaFoldDB" id="A0A5N3PGH6"/>
<protein>
    <submittedName>
        <fullName evidence="1">Uncharacterized protein</fullName>
    </submittedName>
</protein>
<gene>
    <name evidence="1" type="ORF">FEZ63_01600</name>
</gene>
<dbReference type="Proteomes" id="UP000325684">
    <property type="component" value="Unassembled WGS sequence"/>
</dbReference>
<reference evidence="1 2" key="1">
    <citation type="journal article" date="2019" name="Microorganisms">
        <title>Genome Insights into the Novel Species Microvirga brassicacearum, a Rapeseed Endophyte with Biotechnological Potential.</title>
        <authorList>
            <person name="Jimenez-Gomez A."/>
            <person name="Saati-Santamaria Z."/>
            <person name="Igual J.M."/>
            <person name="Rivas R."/>
            <person name="Mateos P.F."/>
            <person name="Garcia-Fraile P."/>
        </authorList>
    </citation>
    <scope>NUCLEOTIDE SEQUENCE [LARGE SCALE GENOMIC DNA]</scope>
    <source>
        <strain evidence="1 2">CDVBN77</strain>
    </source>
</reference>
<evidence type="ECO:0000313" key="1">
    <source>
        <dbReference type="EMBL" id="KAB0268840.1"/>
    </source>
</evidence>
<evidence type="ECO:0000313" key="2">
    <source>
        <dbReference type="Proteomes" id="UP000325684"/>
    </source>
</evidence>
<organism evidence="1 2">
    <name type="scientific">Microvirga brassicacearum</name>
    <dbReference type="NCBI Taxonomy" id="2580413"/>
    <lineage>
        <taxon>Bacteria</taxon>
        <taxon>Pseudomonadati</taxon>
        <taxon>Pseudomonadota</taxon>
        <taxon>Alphaproteobacteria</taxon>
        <taxon>Hyphomicrobiales</taxon>
        <taxon>Methylobacteriaceae</taxon>
        <taxon>Microvirga</taxon>
    </lineage>
</organism>
<name>A0A5N3PGH6_9HYPH</name>
<sequence length="163" mass="16789">MQIHPEPARSHWISLAVLTALAIPDTAMASPLMSTRSLVDAAPGLIETVQARGGHVRGGAVARGPRGGVAVRGRSGAAVSGPRGNVAAAPRGVVRRPVVVAPGWRRPAAYWWRPGGAIAAGAAVGFVTAAAAASYAGSPPAAGYCWYYTNPQRTQGFWDICPR</sequence>
<proteinExistence type="predicted"/>
<keyword evidence="2" id="KW-1185">Reference proteome</keyword>
<dbReference type="EMBL" id="VCMV01000003">
    <property type="protein sequence ID" value="KAB0268840.1"/>
    <property type="molecule type" value="Genomic_DNA"/>
</dbReference>
<accession>A0A5N3PGH6</accession>